<dbReference type="STRING" id="542832.A0A3M6VPV4"/>
<evidence type="ECO:0000313" key="6">
    <source>
        <dbReference type="Proteomes" id="UP000282087"/>
    </source>
</evidence>
<dbReference type="SUPFAM" id="SSF54791">
    <property type="entry name" value="Eukaryotic type KH-domain (KH-domain type I)"/>
    <property type="match status" value="4"/>
</dbReference>
<feature type="region of interest" description="Disordered" evidence="3">
    <location>
        <begin position="638"/>
        <end position="674"/>
    </location>
</feature>
<evidence type="ECO:0000256" key="3">
    <source>
        <dbReference type="SAM" id="MobiDB-lite"/>
    </source>
</evidence>
<dbReference type="CDD" id="cd00105">
    <property type="entry name" value="KH-I"/>
    <property type="match status" value="1"/>
</dbReference>
<feature type="domain" description="K Homology" evidence="4">
    <location>
        <begin position="319"/>
        <end position="392"/>
    </location>
</feature>
<feature type="compositionally biased region" description="Low complexity" evidence="3">
    <location>
        <begin position="717"/>
        <end position="730"/>
    </location>
</feature>
<keyword evidence="6" id="KW-1185">Reference proteome</keyword>
<dbReference type="PANTHER" id="PTHR10288">
    <property type="entry name" value="KH DOMAIN CONTAINING RNA BINDING PROTEIN"/>
    <property type="match status" value="1"/>
</dbReference>
<dbReference type="SMART" id="SM00322">
    <property type="entry name" value="KH"/>
    <property type="match status" value="4"/>
</dbReference>
<feature type="region of interest" description="Disordered" evidence="3">
    <location>
        <begin position="699"/>
        <end position="771"/>
    </location>
</feature>
<reference evidence="5 6" key="1">
    <citation type="submission" date="2018-06" db="EMBL/GenBank/DDBJ databases">
        <title>Comparative genomics of downy mildews reveals potential adaptations to biotrophy.</title>
        <authorList>
            <person name="Fletcher K."/>
            <person name="Klosterman S.J."/>
            <person name="Derevnina L."/>
            <person name="Martin F."/>
            <person name="Koike S."/>
            <person name="Reyes Chin-Wo S."/>
            <person name="Mou B."/>
            <person name="Michelmore R."/>
        </authorList>
    </citation>
    <scope>NUCLEOTIDE SEQUENCE [LARGE SCALE GENOMIC DNA]</scope>
    <source>
        <strain evidence="5 6">R14</strain>
    </source>
</reference>
<gene>
    <name evidence="5" type="ORF">DD238_002815</name>
</gene>
<feature type="compositionally biased region" description="Acidic residues" evidence="3">
    <location>
        <begin position="653"/>
        <end position="669"/>
    </location>
</feature>
<name>A0A3M6VPV4_9STRA</name>
<dbReference type="AlphaFoldDB" id="A0A3M6VPV4"/>
<dbReference type="GO" id="GO:0003723">
    <property type="term" value="F:RNA binding"/>
    <property type="evidence" value="ECO:0007669"/>
    <property type="project" value="UniProtKB-UniRule"/>
</dbReference>
<comment type="caution">
    <text evidence="5">The sequence shown here is derived from an EMBL/GenBank/DDBJ whole genome shotgun (WGS) entry which is preliminary data.</text>
</comment>
<organism evidence="5 6">
    <name type="scientific">Peronospora effusa</name>
    <dbReference type="NCBI Taxonomy" id="542832"/>
    <lineage>
        <taxon>Eukaryota</taxon>
        <taxon>Sar</taxon>
        <taxon>Stramenopiles</taxon>
        <taxon>Oomycota</taxon>
        <taxon>Peronosporomycetes</taxon>
        <taxon>Peronosporales</taxon>
        <taxon>Peronosporaceae</taxon>
        <taxon>Peronospora</taxon>
    </lineage>
</organism>
<dbReference type="InterPro" id="IPR004087">
    <property type="entry name" value="KH_dom"/>
</dbReference>
<dbReference type="EMBL" id="QLLG01000047">
    <property type="protein sequence ID" value="RMX68908.1"/>
    <property type="molecule type" value="Genomic_DNA"/>
</dbReference>
<feature type="compositionally biased region" description="Polar residues" evidence="3">
    <location>
        <begin position="71"/>
        <end position="91"/>
    </location>
</feature>
<accession>A0A3M6VPV4</accession>
<proteinExistence type="predicted"/>
<evidence type="ECO:0000313" key="5">
    <source>
        <dbReference type="EMBL" id="RMX68908.1"/>
    </source>
</evidence>
<feature type="compositionally biased region" description="Basic residues" evidence="3">
    <location>
        <begin position="757"/>
        <end position="771"/>
    </location>
</feature>
<evidence type="ECO:0000256" key="1">
    <source>
        <dbReference type="ARBA" id="ARBA00022737"/>
    </source>
</evidence>
<dbReference type="PROSITE" id="PS50084">
    <property type="entry name" value="KH_TYPE_1"/>
    <property type="match status" value="4"/>
</dbReference>
<dbReference type="Gene3D" id="3.30.1370.10">
    <property type="entry name" value="K Homology domain, type 1"/>
    <property type="match status" value="3"/>
</dbReference>
<protein>
    <recommendedName>
        <fullName evidence="4">K Homology domain-containing protein</fullName>
    </recommendedName>
</protein>
<evidence type="ECO:0000259" key="4">
    <source>
        <dbReference type="SMART" id="SM00322"/>
    </source>
</evidence>
<dbReference type="InterPro" id="IPR004088">
    <property type="entry name" value="KH_dom_type_1"/>
</dbReference>
<feature type="domain" description="K Homology" evidence="4">
    <location>
        <begin position="118"/>
        <end position="190"/>
    </location>
</feature>
<feature type="domain" description="K Homology" evidence="4">
    <location>
        <begin position="228"/>
        <end position="307"/>
    </location>
</feature>
<dbReference type="Proteomes" id="UP000282087">
    <property type="component" value="Unassembled WGS sequence"/>
</dbReference>
<sequence length="771" mass="86928">MTPLQNDESVAIQSETHSGVLSLIPKRQIADLTGSPRAQISRLQELIPLEVPSNVIVDQLQQKTQVKKQIGNRQVPVQSQSKQGRKNASSLSGSIELMEKLKLVTPDEYEDAELHGDFKHVMYILIPSNATTALLERRGQPIQTISQQTGCTLSVREPDASPFKDDRLLRIYGKPKCISLAQRLVIAYIRVFRAEKKDPIYMDLSDETSPIALPATSITKAMSVAVTAGKKSEVEITNPFCWMVQREDVGKMMGRQGCILASIRRDTGASIRIEDDVVPGTTERRVTLSGSVESIAAAVERIKSKSNGRPEEAASVVNGGHGQYFAIPYYAAGCLIGPQGSTIKNITERTGARLQIPSAEDLPLGSINRILHVQGTSKQTEHAQRIVRAKLRDFLVSSTNPKSLSLFSTGLKGDKVTIKVLLSSRICGFMLDQRGKLIREISKKSGAHTHFLASHNDGNRVCVFTGDMSCVFRAQRLVLQVIAGDVISSKRNRKRKRLHRDEEKVEENDKLVDDKLVEEDTKDEDPYYEGDVEEETCYGDEEKDALGCPVRRRNERRQPNRRLRHEYEENEEDMYIYDDSTEYEVRLRQPIRRQPVVVRSRGYFEDESAVDDYILDEYDRNERIMYDVPRSRPPMRPIVVRRQPATRPRDKYDDEEDDDEYGYEDDSDGLNENGIVGKQVVERRPIGIGQRRPIACLGRKVQMVAPNSRPQEERSRTSSTTRRCTDGTGSARLRCRNGSANVRHSVSRGGNGDGRRSTRRRHGNGNTRRQK</sequence>
<dbReference type="InterPro" id="IPR036612">
    <property type="entry name" value="KH_dom_type_1_sf"/>
</dbReference>
<feature type="domain" description="K Homology" evidence="4">
    <location>
        <begin position="414"/>
        <end position="483"/>
    </location>
</feature>
<keyword evidence="2" id="KW-0694">RNA-binding</keyword>
<evidence type="ECO:0000256" key="2">
    <source>
        <dbReference type="PROSITE-ProRule" id="PRU00117"/>
    </source>
</evidence>
<feature type="region of interest" description="Disordered" evidence="3">
    <location>
        <begin position="68"/>
        <end position="91"/>
    </location>
</feature>
<dbReference type="VEuPathDB" id="FungiDB:DD237_007360"/>
<dbReference type="Pfam" id="PF00013">
    <property type="entry name" value="KH_1"/>
    <property type="match status" value="4"/>
</dbReference>
<dbReference type="Gene3D" id="3.30.310.210">
    <property type="match status" value="1"/>
</dbReference>
<keyword evidence="1" id="KW-0677">Repeat</keyword>